<sequence length="130" mass="14726">MVTQQIKAGQKITLTYEDREFEVIVIDPHGLGRNQPLIGFGFRMAERHIGIKHNTLSDWLMKESVFESGRNNESYSLKLPSGKRLRVVEILGTDNNEYMVIEASDWVDLAGDVSVGQYLAISYPMPSPRL</sequence>
<name>K9XTN9_STAC7</name>
<dbReference type="RefSeq" id="WP_015193633.1">
    <property type="nucleotide sequence ID" value="NC_019748.1"/>
</dbReference>
<dbReference type="AlphaFoldDB" id="K9XTN9"/>
<reference evidence="2" key="1">
    <citation type="journal article" date="2013" name="Proc. Natl. Acad. Sci. U.S.A.">
        <title>Improving the coverage of the cyanobacterial phylum using diversity-driven genome sequencing.</title>
        <authorList>
            <person name="Shih P.M."/>
            <person name="Wu D."/>
            <person name="Latifi A."/>
            <person name="Axen S.D."/>
            <person name="Fewer D.P."/>
            <person name="Talla E."/>
            <person name="Calteau A."/>
            <person name="Cai F."/>
            <person name="Tandeau de Marsac N."/>
            <person name="Rippka R."/>
            <person name="Herdman M."/>
            <person name="Sivonen K."/>
            <person name="Coursin T."/>
            <person name="Laurent T."/>
            <person name="Goodwin L."/>
            <person name="Nolan M."/>
            <person name="Davenport K.W."/>
            <person name="Han C.S."/>
            <person name="Rubin E.M."/>
            <person name="Eisen J.A."/>
            <person name="Woyke T."/>
            <person name="Gugger M."/>
            <person name="Kerfeld C.A."/>
        </authorList>
    </citation>
    <scope>NUCLEOTIDE SEQUENCE [LARGE SCALE GENOMIC DNA]</scope>
    <source>
        <strain evidence="2">ATCC 29371 / PCC 7437</strain>
    </source>
</reference>
<evidence type="ECO:0000313" key="2">
    <source>
        <dbReference type="Proteomes" id="UP000010473"/>
    </source>
</evidence>
<dbReference type="KEGG" id="scs:Sta7437_2428"/>
<dbReference type="HOGENOM" id="CLU_1936825_0_0_3"/>
<accession>K9XTN9</accession>
<gene>
    <name evidence="1" type="ordered locus">Sta7437_2428</name>
</gene>
<evidence type="ECO:0000313" key="1">
    <source>
        <dbReference type="EMBL" id="AFZ35965.1"/>
    </source>
</evidence>
<proteinExistence type="predicted"/>
<dbReference type="eggNOG" id="ENOG502ZWQ5">
    <property type="taxonomic scope" value="Bacteria"/>
</dbReference>
<protein>
    <submittedName>
        <fullName evidence="1">Uncharacterized protein</fullName>
    </submittedName>
</protein>
<dbReference type="Proteomes" id="UP000010473">
    <property type="component" value="Chromosome"/>
</dbReference>
<keyword evidence="2" id="KW-1185">Reference proteome</keyword>
<dbReference type="EMBL" id="CP003653">
    <property type="protein sequence ID" value="AFZ35965.1"/>
    <property type="molecule type" value="Genomic_DNA"/>
</dbReference>
<organism evidence="1 2">
    <name type="scientific">Stanieria cyanosphaera (strain ATCC 29371 / PCC 7437)</name>
    <dbReference type="NCBI Taxonomy" id="111780"/>
    <lineage>
        <taxon>Bacteria</taxon>
        <taxon>Bacillati</taxon>
        <taxon>Cyanobacteriota</taxon>
        <taxon>Cyanophyceae</taxon>
        <taxon>Pleurocapsales</taxon>
        <taxon>Dermocarpellaceae</taxon>
        <taxon>Stanieria</taxon>
    </lineage>
</organism>